<dbReference type="AlphaFoldDB" id="A0A917MTE6"/>
<protein>
    <submittedName>
        <fullName evidence="2">SAM-dependent methyltransferase</fullName>
    </submittedName>
</protein>
<dbReference type="RefSeq" id="WP_188359518.1">
    <property type="nucleotide sequence ID" value="NZ_BMDC01000002.1"/>
</dbReference>
<comment type="caution">
    <text evidence="2">The sequence shown here is derived from an EMBL/GenBank/DDBJ whole genome shotgun (WGS) entry which is preliminary data.</text>
</comment>
<name>A0A917MTE6_9MICC</name>
<dbReference type="SUPFAM" id="SSF53335">
    <property type="entry name" value="S-adenosyl-L-methionine-dependent methyltransferases"/>
    <property type="match status" value="1"/>
</dbReference>
<dbReference type="GO" id="GO:0008168">
    <property type="term" value="F:methyltransferase activity"/>
    <property type="evidence" value="ECO:0007669"/>
    <property type="project" value="UniProtKB-KW"/>
</dbReference>
<keyword evidence="3" id="KW-1185">Reference proteome</keyword>
<dbReference type="InterPro" id="IPR050508">
    <property type="entry name" value="Methyltransf_Superfamily"/>
</dbReference>
<dbReference type="InterPro" id="IPR029063">
    <property type="entry name" value="SAM-dependent_MTases_sf"/>
</dbReference>
<evidence type="ECO:0000313" key="3">
    <source>
        <dbReference type="Proteomes" id="UP000600171"/>
    </source>
</evidence>
<dbReference type="PANTHER" id="PTHR42912">
    <property type="entry name" value="METHYLTRANSFERASE"/>
    <property type="match status" value="1"/>
</dbReference>
<dbReference type="Pfam" id="PF13649">
    <property type="entry name" value="Methyltransf_25"/>
    <property type="match status" value="1"/>
</dbReference>
<dbReference type="EMBL" id="BMDC01000002">
    <property type="protein sequence ID" value="GGH62391.1"/>
    <property type="molecule type" value="Genomic_DNA"/>
</dbReference>
<dbReference type="Proteomes" id="UP000600171">
    <property type="component" value="Unassembled WGS sequence"/>
</dbReference>
<sequence>MREKSLWQIQTERNPQHSEWYIQRFKTMAEQGQDIWGEARTLDAMLPRGAKVLDAGSGPGRLGTYLYERGHRVTGVDIDPKLIEEAQRVCPDATWKTADLTDLREVLGLAADAELGVEGFDAILCAGNVMTFLAASTRLPVLENFRAVLKESGRAVIGFGAGRGYDFAQFFEDAAAVGLRVEQKFSTWDLRPFTEDSNFLVAVLTR</sequence>
<evidence type="ECO:0000259" key="1">
    <source>
        <dbReference type="Pfam" id="PF13649"/>
    </source>
</evidence>
<dbReference type="Gene3D" id="3.40.50.150">
    <property type="entry name" value="Vaccinia Virus protein VP39"/>
    <property type="match status" value="1"/>
</dbReference>
<organism evidence="2 3">
    <name type="scientific">Rothia aerolata</name>
    <dbReference type="NCBI Taxonomy" id="1812262"/>
    <lineage>
        <taxon>Bacteria</taxon>
        <taxon>Bacillati</taxon>
        <taxon>Actinomycetota</taxon>
        <taxon>Actinomycetes</taxon>
        <taxon>Micrococcales</taxon>
        <taxon>Micrococcaceae</taxon>
        <taxon>Rothia</taxon>
    </lineage>
</organism>
<reference evidence="2 3" key="1">
    <citation type="journal article" date="2014" name="Int. J. Syst. Evol. Microbiol.">
        <title>Complete genome sequence of Corynebacterium casei LMG S-19264T (=DSM 44701T), isolated from a smear-ripened cheese.</title>
        <authorList>
            <consortium name="US DOE Joint Genome Institute (JGI-PGF)"/>
            <person name="Walter F."/>
            <person name="Albersmeier A."/>
            <person name="Kalinowski J."/>
            <person name="Ruckert C."/>
        </authorList>
    </citation>
    <scope>NUCLEOTIDE SEQUENCE [LARGE SCALE GENOMIC DNA]</scope>
    <source>
        <strain evidence="2 3">CCM 8669</strain>
    </source>
</reference>
<evidence type="ECO:0000313" key="2">
    <source>
        <dbReference type="EMBL" id="GGH62391.1"/>
    </source>
</evidence>
<dbReference type="InterPro" id="IPR041698">
    <property type="entry name" value="Methyltransf_25"/>
</dbReference>
<keyword evidence="2" id="KW-0489">Methyltransferase</keyword>
<dbReference type="CDD" id="cd02440">
    <property type="entry name" value="AdoMet_MTases"/>
    <property type="match status" value="1"/>
</dbReference>
<proteinExistence type="predicted"/>
<feature type="domain" description="Methyltransferase" evidence="1">
    <location>
        <begin position="52"/>
        <end position="153"/>
    </location>
</feature>
<keyword evidence="2" id="KW-0808">Transferase</keyword>
<dbReference type="GO" id="GO:0032259">
    <property type="term" value="P:methylation"/>
    <property type="evidence" value="ECO:0007669"/>
    <property type="project" value="UniProtKB-KW"/>
</dbReference>
<gene>
    <name evidence="2" type="ORF">GCM10007359_12540</name>
</gene>
<accession>A0A917MTE6</accession>